<dbReference type="GO" id="GO:0016747">
    <property type="term" value="F:acyltransferase activity, transferring groups other than amino-acyl groups"/>
    <property type="evidence" value="ECO:0007669"/>
    <property type="project" value="InterPro"/>
</dbReference>
<dbReference type="AlphaFoldDB" id="Q11HI6"/>
<dbReference type="eggNOG" id="COG1670">
    <property type="taxonomic scope" value="Bacteria"/>
</dbReference>
<evidence type="ECO:0000313" key="2">
    <source>
        <dbReference type="EMBL" id="ABG63139.1"/>
    </source>
</evidence>
<gene>
    <name evidence="2" type="ordered locus">Meso_1745</name>
</gene>
<dbReference type="PANTHER" id="PTHR43792:SF1">
    <property type="entry name" value="N-ACETYLTRANSFERASE DOMAIN-CONTAINING PROTEIN"/>
    <property type="match status" value="1"/>
</dbReference>
<keyword evidence="2" id="KW-0808">Transferase</keyword>
<dbReference type="EMBL" id="CP000390">
    <property type="protein sequence ID" value="ABG63139.1"/>
    <property type="molecule type" value="Genomic_DNA"/>
</dbReference>
<dbReference type="STRING" id="266779.Meso_1745"/>
<dbReference type="Pfam" id="PF13302">
    <property type="entry name" value="Acetyltransf_3"/>
    <property type="match status" value="1"/>
</dbReference>
<organism evidence="2">
    <name type="scientific">Chelativorans sp. (strain BNC1)</name>
    <dbReference type="NCBI Taxonomy" id="266779"/>
    <lineage>
        <taxon>Bacteria</taxon>
        <taxon>Pseudomonadati</taxon>
        <taxon>Pseudomonadota</taxon>
        <taxon>Alphaproteobacteria</taxon>
        <taxon>Hyphomicrobiales</taxon>
        <taxon>Phyllobacteriaceae</taxon>
        <taxon>Chelativorans</taxon>
    </lineage>
</organism>
<dbReference type="PANTHER" id="PTHR43792">
    <property type="entry name" value="GNAT FAMILY, PUTATIVE (AFU_ORTHOLOGUE AFUA_3G00765)-RELATED-RELATED"/>
    <property type="match status" value="1"/>
</dbReference>
<reference evidence="2" key="1">
    <citation type="submission" date="2006-06" db="EMBL/GenBank/DDBJ databases">
        <title>Complete sequence of chromosome of Chelativorans sp. BNC1.</title>
        <authorList>
            <consortium name="US DOE Joint Genome Institute"/>
            <person name="Copeland A."/>
            <person name="Lucas S."/>
            <person name="Lapidus A."/>
            <person name="Barry K."/>
            <person name="Detter J.C."/>
            <person name="Glavina del Rio T."/>
            <person name="Hammon N."/>
            <person name="Israni S."/>
            <person name="Dalin E."/>
            <person name="Tice H."/>
            <person name="Pitluck S."/>
            <person name="Chertkov O."/>
            <person name="Brettin T."/>
            <person name="Bruce D."/>
            <person name="Han C."/>
            <person name="Tapia R."/>
            <person name="Gilna P."/>
            <person name="Schmutz J."/>
            <person name="Larimer F."/>
            <person name="Land M."/>
            <person name="Hauser L."/>
            <person name="Kyrpides N."/>
            <person name="Mikhailova N."/>
            <person name="Richardson P."/>
        </authorList>
    </citation>
    <scope>NUCLEOTIDE SEQUENCE</scope>
    <source>
        <strain evidence="2">BNC1</strain>
    </source>
</reference>
<sequence length="188" mass="21516">MNPITTDRLILRNWEERDRGLFHRINCDEKVMEFFPFRRDRAASDALFDRLRDEISRLGYGFAAAELKSDGACIGFIGLRPAVGIPSLPDGTVEIGWRLAPEFWGKSYATEAACAWLSFGFETLHLEEIVSFAVWNNARSIAVMRRIGMREIVGGDFDHPGVPDTHPWLKRHVLYRIASADWRRSVHP</sequence>
<dbReference type="InterPro" id="IPR016181">
    <property type="entry name" value="Acyl_CoA_acyltransferase"/>
</dbReference>
<dbReference type="KEGG" id="mes:Meso_1745"/>
<protein>
    <submittedName>
        <fullName evidence="2">GCN5-related N-acetyltransferase</fullName>
    </submittedName>
</protein>
<feature type="domain" description="N-acetyltransferase" evidence="1">
    <location>
        <begin position="9"/>
        <end position="169"/>
    </location>
</feature>
<dbReference type="HOGENOM" id="CLU_013985_3_1_5"/>
<dbReference type="PROSITE" id="PS51186">
    <property type="entry name" value="GNAT"/>
    <property type="match status" value="1"/>
</dbReference>
<name>Q11HI6_CHESB</name>
<dbReference type="SUPFAM" id="SSF55729">
    <property type="entry name" value="Acyl-CoA N-acyltransferases (Nat)"/>
    <property type="match status" value="1"/>
</dbReference>
<accession>Q11HI6</accession>
<evidence type="ECO:0000259" key="1">
    <source>
        <dbReference type="PROSITE" id="PS51186"/>
    </source>
</evidence>
<proteinExistence type="predicted"/>
<dbReference type="InterPro" id="IPR000182">
    <property type="entry name" value="GNAT_dom"/>
</dbReference>
<dbReference type="InterPro" id="IPR051531">
    <property type="entry name" value="N-acetyltransferase"/>
</dbReference>
<dbReference type="OrthoDB" id="6293260at2"/>
<dbReference type="Gene3D" id="3.40.630.30">
    <property type="match status" value="1"/>
</dbReference>